<dbReference type="InterPro" id="IPR013830">
    <property type="entry name" value="SGNH_hydro"/>
</dbReference>
<evidence type="ECO:0000259" key="2">
    <source>
        <dbReference type="Pfam" id="PF13472"/>
    </source>
</evidence>
<dbReference type="InterPro" id="IPR037461">
    <property type="entry name" value="CtCE2-like_dom"/>
</dbReference>
<dbReference type="PANTHER" id="PTHR37834:SF2">
    <property type="entry name" value="ESTERASE, SGNH HYDROLASE-TYPE"/>
    <property type="match status" value="1"/>
</dbReference>
<dbReference type="CDD" id="cd01831">
    <property type="entry name" value="Endoglucanase_E_like"/>
    <property type="match status" value="1"/>
</dbReference>
<dbReference type="Pfam" id="PF13472">
    <property type="entry name" value="Lipase_GDSL_2"/>
    <property type="match status" value="1"/>
</dbReference>
<evidence type="ECO:0000256" key="1">
    <source>
        <dbReference type="SAM" id="SignalP"/>
    </source>
</evidence>
<evidence type="ECO:0000313" key="4">
    <source>
        <dbReference type="EMBL" id="MBO1362341.1"/>
    </source>
</evidence>
<dbReference type="GO" id="GO:0016787">
    <property type="term" value="F:hydrolase activity"/>
    <property type="evidence" value="ECO:0007669"/>
    <property type="project" value="UniProtKB-KW"/>
</dbReference>
<feature type="domain" description="SGNH hydrolase-type esterase" evidence="2">
    <location>
        <begin position="148"/>
        <end position="307"/>
    </location>
</feature>
<evidence type="ECO:0000259" key="3">
    <source>
        <dbReference type="Pfam" id="PF17996"/>
    </source>
</evidence>
<dbReference type="Gene3D" id="3.40.50.1110">
    <property type="entry name" value="SGNH hydrolase"/>
    <property type="match status" value="1"/>
</dbReference>
<dbReference type="InterPro" id="IPR052762">
    <property type="entry name" value="PCW_deacetylase/CE"/>
</dbReference>
<reference evidence="4 5" key="1">
    <citation type="submission" date="2021-01" db="EMBL/GenBank/DDBJ databases">
        <title>Prevotella A2931 sp. nov.</title>
        <authorList>
            <person name="Buhl M."/>
            <person name="Oberhettinger P."/>
        </authorList>
    </citation>
    <scope>NUCLEOTIDE SEQUENCE [LARGE SCALE GENOMIC DNA]</scope>
    <source>
        <strain evidence="4 5">A2931</strain>
    </source>
</reference>
<feature type="chain" id="PRO_5047447515" evidence="1">
    <location>
        <begin position="19"/>
        <end position="363"/>
    </location>
</feature>
<keyword evidence="1" id="KW-0732">Signal</keyword>
<accession>A0ABS3M2N0</accession>
<keyword evidence="4" id="KW-0378">Hydrolase</keyword>
<feature type="domain" description="Carbohydrate esterase 2 N-terminal" evidence="3">
    <location>
        <begin position="33"/>
        <end position="138"/>
    </location>
</feature>
<name>A0ABS3M2N0_9BACT</name>
<dbReference type="Proteomes" id="UP000664265">
    <property type="component" value="Unassembled WGS sequence"/>
</dbReference>
<gene>
    <name evidence="4" type="ORF">JHU38_00840</name>
</gene>
<dbReference type="EMBL" id="JAERMS010000001">
    <property type="protein sequence ID" value="MBO1362341.1"/>
    <property type="molecule type" value="Genomic_DNA"/>
</dbReference>
<dbReference type="InterPro" id="IPR036514">
    <property type="entry name" value="SGNH_hydro_sf"/>
</dbReference>
<dbReference type="RefSeq" id="WP_107581493.1">
    <property type="nucleotide sequence ID" value="NZ_JAERMS010000001.1"/>
</dbReference>
<dbReference type="SUPFAM" id="SSF52266">
    <property type="entry name" value="SGNH hydrolase"/>
    <property type="match status" value="1"/>
</dbReference>
<sequence length="363" mass="40658">MKRILLLMALVTQTLLMAGADRIVKANDPAISFTGRTETLDDGSVRYDWVGVYMQTRFTGGRIAVEVAETGTSYHNIYIDDRFVRKIKITGKDRQFVTLAADLSKGPHTLKLQKCTEGEFGCTTVSAVRVAAGARLLPVAPRERLIEVYGDSYTCGYGTEGKSPHERFRLETENCDKAYACIIARYFGADYRLIAHSGMGMVRNYNDSVQLSRHNMSTRSTQLYDDFNRTPYDFSNCRKPDLVMINLGSNDFSTLVKPTPEQFVNAYLKMIDNIRSHYGNVPVLCVTPHSASRYLLAALDYLRERLMNKYSGVYMANPMAGIVTQAADTGSDHHPNYQGQCKIAMSLIPQISAITTWNLADLF</sequence>
<comment type="caution">
    <text evidence="4">The sequence shown here is derived from an EMBL/GenBank/DDBJ whole genome shotgun (WGS) entry which is preliminary data.</text>
</comment>
<proteinExistence type="predicted"/>
<dbReference type="Pfam" id="PF17996">
    <property type="entry name" value="CE2_N"/>
    <property type="match status" value="1"/>
</dbReference>
<keyword evidence="5" id="KW-1185">Reference proteome</keyword>
<protein>
    <submittedName>
        <fullName evidence="4">SGNH/GDSL hydrolase family protein</fullName>
    </submittedName>
</protein>
<dbReference type="InterPro" id="IPR040794">
    <property type="entry name" value="CE2_N"/>
</dbReference>
<feature type="signal peptide" evidence="1">
    <location>
        <begin position="1"/>
        <end position="18"/>
    </location>
</feature>
<dbReference type="Gene3D" id="2.60.120.260">
    <property type="entry name" value="Galactose-binding domain-like"/>
    <property type="match status" value="1"/>
</dbReference>
<dbReference type="PANTHER" id="PTHR37834">
    <property type="entry name" value="GDSL-LIKE LIPASE/ACYLHYDROLASE DOMAIN PROTEIN (AFU_ORTHOLOGUE AFUA_2G00620)"/>
    <property type="match status" value="1"/>
</dbReference>
<organism evidence="4 5">
    <name type="scientific">Prevotella illustrans</name>
    <dbReference type="NCBI Taxonomy" id="2800387"/>
    <lineage>
        <taxon>Bacteria</taxon>
        <taxon>Pseudomonadati</taxon>
        <taxon>Bacteroidota</taxon>
        <taxon>Bacteroidia</taxon>
        <taxon>Bacteroidales</taxon>
        <taxon>Prevotellaceae</taxon>
        <taxon>Prevotella</taxon>
    </lineage>
</organism>
<evidence type="ECO:0000313" key="5">
    <source>
        <dbReference type="Proteomes" id="UP000664265"/>
    </source>
</evidence>